<proteinExistence type="predicted"/>
<name>A0AA97EQ64_9FLAO</name>
<gene>
    <name evidence="2" type="ORF">RNZ46_02175</name>
</gene>
<organism evidence="2 3">
    <name type="scientific">Hwangdonia lutea</name>
    <dbReference type="NCBI Taxonomy" id="3075823"/>
    <lineage>
        <taxon>Bacteria</taxon>
        <taxon>Pseudomonadati</taxon>
        <taxon>Bacteroidota</taxon>
        <taxon>Flavobacteriia</taxon>
        <taxon>Flavobacteriales</taxon>
        <taxon>Flavobacteriaceae</taxon>
        <taxon>Hwangdonia</taxon>
    </lineage>
</organism>
<dbReference type="Proteomes" id="UP001302486">
    <property type="component" value="Chromosome"/>
</dbReference>
<keyword evidence="1" id="KW-0732">Signal</keyword>
<dbReference type="PROSITE" id="PS51257">
    <property type="entry name" value="PROKAR_LIPOPROTEIN"/>
    <property type="match status" value="1"/>
</dbReference>
<accession>A0AA97EQ64</accession>
<dbReference type="RefSeq" id="WP_316983753.1">
    <property type="nucleotide sequence ID" value="NZ_CP136521.1"/>
</dbReference>
<feature type="chain" id="PRO_5041681186" evidence="1">
    <location>
        <begin position="19"/>
        <end position="47"/>
    </location>
</feature>
<evidence type="ECO:0000256" key="1">
    <source>
        <dbReference type="SAM" id="SignalP"/>
    </source>
</evidence>
<sequence length="47" mass="5110">MKTIKITLLSLITLLSFACSNDDENYNNQPDPVETLLNVIAKGTSVA</sequence>
<evidence type="ECO:0000313" key="3">
    <source>
        <dbReference type="Proteomes" id="UP001302486"/>
    </source>
</evidence>
<dbReference type="KEGG" id="hws:RNZ46_02175"/>
<dbReference type="EMBL" id="CP136521">
    <property type="protein sequence ID" value="WOD44078.1"/>
    <property type="molecule type" value="Genomic_DNA"/>
</dbReference>
<reference evidence="3" key="1">
    <citation type="submission" date="2024-06" db="EMBL/GenBank/DDBJ databases">
        <title>Hwangdonia haimaensis gen. nov., sp. nov., a member of the family Flavobacteriaceae isolated from the haima cold seep.</title>
        <authorList>
            <person name="Li J."/>
        </authorList>
    </citation>
    <scope>NUCLEOTIDE SEQUENCE [LARGE SCALE GENOMIC DNA]</scope>
    <source>
        <strain evidence="3">SCSIO 19198</strain>
    </source>
</reference>
<keyword evidence="3" id="KW-1185">Reference proteome</keyword>
<protein>
    <submittedName>
        <fullName evidence="2">Uncharacterized protein</fullName>
    </submittedName>
</protein>
<evidence type="ECO:0000313" key="2">
    <source>
        <dbReference type="EMBL" id="WOD44078.1"/>
    </source>
</evidence>
<dbReference type="AlphaFoldDB" id="A0AA97EQ64"/>
<feature type="signal peptide" evidence="1">
    <location>
        <begin position="1"/>
        <end position="18"/>
    </location>
</feature>